<evidence type="ECO:0000256" key="6">
    <source>
        <dbReference type="SAM" id="MobiDB-lite"/>
    </source>
</evidence>
<gene>
    <name evidence="9" type="primary">LOC104225165</name>
</gene>
<evidence type="ECO:0000256" key="3">
    <source>
        <dbReference type="ARBA" id="ARBA00022471"/>
    </source>
</evidence>
<dbReference type="Pfam" id="PF05938">
    <property type="entry name" value="Self-incomp_S1"/>
    <property type="match status" value="1"/>
</dbReference>
<keyword evidence="8" id="KW-1185">Reference proteome</keyword>
<keyword evidence="3" id="KW-0713">Self-incompatibility</keyword>
<evidence type="ECO:0000256" key="7">
    <source>
        <dbReference type="SAM" id="Phobius"/>
    </source>
</evidence>
<name>A0A1U7WKN2_NICSY</name>
<evidence type="ECO:0000313" key="9">
    <source>
        <dbReference type="RefSeq" id="XP_009775234.1"/>
    </source>
</evidence>
<keyword evidence="7" id="KW-0812">Transmembrane</keyword>
<evidence type="ECO:0000256" key="1">
    <source>
        <dbReference type="ARBA" id="ARBA00004613"/>
    </source>
</evidence>
<evidence type="ECO:0000256" key="5">
    <source>
        <dbReference type="ARBA" id="ARBA00022729"/>
    </source>
</evidence>
<accession>A0A1U7WKN2</accession>
<protein>
    <submittedName>
        <fullName evidence="9">Uncharacterized protein LOC104225165</fullName>
    </submittedName>
</protein>
<comment type="subcellular location">
    <subcellularLocation>
        <location evidence="1">Secreted</location>
    </subcellularLocation>
</comment>
<keyword evidence="5" id="KW-0732">Signal</keyword>
<dbReference type="InterPro" id="IPR010264">
    <property type="entry name" value="Self-incomp_S1"/>
</dbReference>
<keyword evidence="7" id="KW-1133">Transmembrane helix</keyword>
<keyword evidence="7" id="KW-0472">Membrane</keyword>
<evidence type="ECO:0000313" key="8">
    <source>
        <dbReference type="Proteomes" id="UP000189701"/>
    </source>
</evidence>
<dbReference type="AlphaFoldDB" id="A0A1U7WKN2"/>
<proteinExistence type="inferred from homology"/>
<reference evidence="9" key="2">
    <citation type="submission" date="2025-08" db="UniProtKB">
        <authorList>
            <consortium name="RefSeq"/>
        </authorList>
    </citation>
    <scope>IDENTIFICATION</scope>
    <source>
        <tissue evidence="9">Leaf</tissue>
    </source>
</reference>
<reference evidence="8" key="1">
    <citation type="journal article" date="2013" name="Genome Biol.">
        <title>Reference genomes and transcriptomes of Nicotiana sylvestris and Nicotiana tomentosiformis.</title>
        <authorList>
            <person name="Sierro N."/>
            <person name="Battey J.N."/>
            <person name="Ouadi S."/>
            <person name="Bovet L."/>
            <person name="Goepfert S."/>
            <person name="Bakaher N."/>
            <person name="Peitsch M.C."/>
            <person name="Ivanov N.V."/>
        </authorList>
    </citation>
    <scope>NUCLEOTIDE SEQUENCE [LARGE SCALE GENOMIC DNA]</scope>
</reference>
<dbReference type="GO" id="GO:0005576">
    <property type="term" value="C:extracellular region"/>
    <property type="evidence" value="ECO:0007669"/>
    <property type="project" value="UniProtKB-SubCell"/>
</dbReference>
<sequence>MKQSFANVRSVMWTRRRISRWSAAKLRERERFSRSRKRIPKAENSSSKTRENDPSRCRSSRVRVPSILKAHRRLQVLKVNYPLINTIFILLVLSFSNPIKAELRSKTYLVSIINNFKNSPIPLKIHCQSKNDDLGCHNLTSNQHFDFEFD</sequence>
<comment type="similarity">
    <text evidence="2">Belongs to the plant self-incompatibility (S1) protein family.</text>
</comment>
<organism evidence="8 9">
    <name type="scientific">Nicotiana sylvestris</name>
    <name type="common">Wood tobacco</name>
    <name type="synonym">South American tobacco</name>
    <dbReference type="NCBI Taxonomy" id="4096"/>
    <lineage>
        <taxon>Eukaryota</taxon>
        <taxon>Viridiplantae</taxon>
        <taxon>Streptophyta</taxon>
        <taxon>Embryophyta</taxon>
        <taxon>Tracheophyta</taxon>
        <taxon>Spermatophyta</taxon>
        <taxon>Magnoliopsida</taxon>
        <taxon>eudicotyledons</taxon>
        <taxon>Gunneridae</taxon>
        <taxon>Pentapetalae</taxon>
        <taxon>asterids</taxon>
        <taxon>lamiids</taxon>
        <taxon>Solanales</taxon>
        <taxon>Solanaceae</taxon>
        <taxon>Nicotianoideae</taxon>
        <taxon>Nicotianeae</taxon>
        <taxon>Nicotiana</taxon>
    </lineage>
</organism>
<evidence type="ECO:0000256" key="4">
    <source>
        <dbReference type="ARBA" id="ARBA00022525"/>
    </source>
</evidence>
<dbReference type="RefSeq" id="XP_009775234.1">
    <property type="nucleotide sequence ID" value="XM_009776932.1"/>
</dbReference>
<feature type="region of interest" description="Disordered" evidence="6">
    <location>
        <begin position="32"/>
        <end position="59"/>
    </location>
</feature>
<dbReference type="GO" id="GO:0060320">
    <property type="term" value="P:rejection of self pollen"/>
    <property type="evidence" value="ECO:0007669"/>
    <property type="project" value="UniProtKB-KW"/>
</dbReference>
<evidence type="ECO:0000256" key="2">
    <source>
        <dbReference type="ARBA" id="ARBA00005581"/>
    </source>
</evidence>
<dbReference type="Proteomes" id="UP000189701">
    <property type="component" value="Unplaced"/>
</dbReference>
<keyword evidence="4" id="KW-0964">Secreted</keyword>
<feature type="transmembrane region" description="Helical" evidence="7">
    <location>
        <begin position="79"/>
        <end position="96"/>
    </location>
</feature>